<dbReference type="AlphaFoldDB" id="A0A1I7M6D6"/>
<keyword evidence="2" id="KW-0812">Transmembrane</keyword>
<gene>
    <name evidence="4" type="ORF">SAMN05216552_10661</name>
</gene>
<feature type="chain" id="PRO_5011493977" evidence="3">
    <location>
        <begin position="35"/>
        <end position="809"/>
    </location>
</feature>
<dbReference type="InterPro" id="IPR013783">
    <property type="entry name" value="Ig-like_fold"/>
</dbReference>
<evidence type="ECO:0000256" key="3">
    <source>
        <dbReference type="SAM" id="SignalP"/>
    </source>
</evidence>
<accession>A0A1I7M6D6</accession>
<feature type="non-terminal residue" evidence="4">
    <location>
        <position position="809"/>
    </location>
</feature>
<reference evidence="5" key="1">
    <citation type="submission" date="2016-10" db="EMBL/GenBank/DDBJ databases">
        <authorList>
            <person name="Varghese N."/>
            <person name="Submissions S."/>
        </authorList>
    </citation>
    <scope>NUCLEOTIDE SEQUENCE [LARGE SCALE GENOMIC DNA]</scope>
    <source>
        <strain evidence="5">CGMCC 1.11014</strain>
    </source>
</reference>
<organism evidence="4 5">
    <name type="scientific">Pseudoduganella namucuonensis</name>
    <dbReference type="NCBI Taxonomy" id="1035707"/>
    <lineage>
        <taxon>Bacteria</taxon>
        <taxon>Pseudomonadati</taxon>
        <taxon>Pseudomonadota</taxon>
        <taxon>Betaproteobacteria</taxon>
        <taxon>Burkholderiales</taxon>
        <taxon>Oxalobacteraceae</taxon>
        <taxon>Telluria group</taxon>
        <taxon>Pseudoduganella</taxon>
    </lineage>
</organism>
<evidence type="ECO:0000256" key="1">
    <source>
        <dbReference type="ARBA" id="ARBA00022553"/>
    </source>
</evidence>
<dbReference type="STRING" id="1035707.SAMN05216552_10661"/>
<dbReference type="SUPFAM" id="SSF63829">
    <property type="entry name" value="Calcium-dependent phosphotriesterase"/>
    <property type="match status" value="3"/>
</dbReference>
<keyword evidence="2" id="KW-0472">Membrane</keyword>
<evidence type="ECO:0000256" key="2">
    <source>
        <dbReference type="SAM" id="Phobius"/>
    </source>
</evidence>
<dbReference type="PANTHER" id="PTHR43547">
    <property type="entry name" value="TWO-COMPONENT HISTIDINE KINASE"/>
    <property type="match status" value="1"/>
</dbReference>
<keyword evidence="3" id="KW-0732">Signal</keyword>
<dbReference type="InterPro" id="IPR015943">
    <property type="entry name" value="WD40/YVTN_repeat-like_dom_sf"/>
</dbReference>
<evidence type="ECO:0000313" key="4">
    <source>
        <dbReference type="EMBL" id="SFV17504.1"/>
    </source>
</evidence>
<dbReference type="Proteomes" id="UP000199391">
    <property type="component" value="Unassembled WGS sequence"/>
</dbReference>
<dbReference type="EMBL" id="FPBO01000066">
    <property type="protein sequence ID" value="SFV17504.1"/>
    <property type="molecule type" value="Genomic_DNA"/>
</dbReference>
<evidence type="ECO:0000313" key="5">
    <source>
        <dbReference type="Proteomes" id="UP000199391"/>
    </source>
</evidence>
<dbReference type="PANTHER" id="PTHR43547:SF2">
    <property type="entry name" value="HYBRID SIGNAL TRANSDUCTION HISTIDINE KINASE C"/>
    <property type="match status" value="1"/>
</dbReference>
<sequence length="809" mass="89022">MLVSHDLAYISMKPTLLRSLLFAAMTCLAMGADAQQLPLQHFGQKEGLGNLSVTALAQDAGGYLWAATENGLFRFDGAAFRRYGAVQGLAETFVTALHIGRSGMWVGTYEQLYRFHDGRFAPVLLDGKKLRVWPGQKMAEGANGELLLVTGGRLLAITPSREGATVRGYFDQSRIQAQAELAAIGSIHADPDGDLWMACGRSLCHASGGRVDVKGEADGLPAEPWGSIVRDTGGTLWIRGEQRIFALPAGAGRFEERTPPGDVLRKRMLRTELHVDEQGRVLTNADPGLLRWELGRWETFGKDNGLNAGGGVMAILRDRERGTWMATRGRGLVHWLGYGNWENWTSAQGLPDDVIISVQRDRGERLHVGTRAGHALQLPGGRRFSAVPAPSALAGHQWASMALDGGGNLWAGTYSGLLLRHAPERGATELVAKLPLINQVLPDRKGRMWVATGGGLHVFDETAPAGAKPPAVEDPAAPGRHPGNPVTSGCMDRQGRLWFSSLTDVLGHDGRAWRVLPFGPAVGKGELEKLVCARDGGLWAISLDTLWRVQVDGTPAATRVDAPVLRERALHSVYEDSRGWLWVGTDVGLAVWNRSRWRMLNQTHGLSWNDLNGLGFYEDGDGSMWVVTSNGLSHILRPERLFELIEPTAVIEGVQRGEREIAGGAAPLPWSPDPMVFRLASLQFQNRQGLRYRVRLVGMDERWSESSLPEVRYAALPAGDYRFQFVAVDSETGESSAPVERRFSIAPPWWGGYPFYGLCAAATLFAFLLFHRFRLRALTRRERELAVLVRERTGELERSREELRMRALK</sequence>
<dbReference type="GO" id="GO:0000155">
    <property type="term" value="F:phosphorelay sensor kinase activity"/>
    <property type="evidence" value="ECO:0007669"/>
    <property type="project" value="TreeGrafter"/>
</dbReference>
<keyword evidence="2" id="KW-1133">Transmembrane helix</keyword>
<proteinExistence type="predicted"/>
<dbReference type="Gene3D" id="2.130.10.10">
    <property type="entry name" value="YVTN repeat-like/Quinoprotein amine dehydrogenase"/>
    <property type="match status" value="3"/>
</dbReference>
<feature type="transmembrane region" description="Helical" evidence="2">
    <location>
        <begin position="749"/>
        <end position="770"/>
    </location>
</feature>
<name>A0A1I7M6D6_9BURK</name>
<protein>
    <submittedName>
        <fullName evidence="4">Ligand-binding sensor domain-containing protein</fullName>
    </submittedName>
</protein>
<keyword evidence="1" id="KW-0597">Phosphoprotein</keyword>
<feature type="signal peptide" evidence="3">
    <location>
        <begin position="1"/>
        <end position="34"/>
    </location>
</feature>
<keyword evidence="5" id="KW-1185">Reference proteome</keyword>
<dbReference type="Gene3D" id="2.60.40.10">
    <property type="entry name" value="Immunoglobulins"/>
    <property type="match status" value="1"/>
</dbReference>